<evidence type="ECO:0000256" key="4">
    <source>
        <dbReference type="ARBA" id="ARBA00022714"/>
    </source>
</evidence>
<dbReference type="InterPro" id="IPR017938">
    <property type="entry name" value="Riboflavin_synthase-like_b-brl"/>
</dbReference>
<keyword evidence="3" id="KW-0288">FMN</keyword>
<evidence type="ECO:0000256" key="2">
    <source>
        <dbReference type="ARBA" id="ARBA00022630"/>
    </source>
</evidence>
<dbReference type="InterPro" id="IPR012675">
    <property type="entry name" value="Beta-grasp_dom_sf"/>
</dbReference>
<dbReference type="PROSITE" id="PS51384">
    <property type="entry name" value="FAD_FR"/>
    <property type="match status" value="1"/>
</dbReference>
<evidence type="ECO:0000256" key="3">
    <source>
        <dbReference type="ARBA" id="ARBA00022643"/>
    </source>
</evidence>
<dbReference type="PANTHER" id="PTHR47354:SF1">
    <property type="entry name" value="CARNITINE MONOOXYGENASE REDUCTASE SUBUNIT"/>
    <property type="match status" value="1"/>
</dbReference>
<dbReference type="InterPro" id="IPR017927">
    <property type="entry name" value="FAD-bd_FR_type"/>
</dbReference>
<dbReference type="RefSeq" id="WP_283172151.1">
    <property type="nucleotide sequence ID" value="NZ_JAPNOA010000007.1"/>
</dbReference>
<dbReference type="InterPro" id="IPR036010">
    <property type="entry name" value="2Fe-2S_ferredoxin-like_sf"/>
</dbReference>
<protein>
    <submittedName>
        <fullName evidence="11">PDR/VanB family oxidoreductase</fullName>
    </submittedName>
</protein>
<keyword evidence="8" id="KW-0411">Iron-sulfur</keyword>
<dbReference type="SUPFAM" id="SSF52343">
    <property type="entry name" value="Ferredoxin reductase-like, C-terminal NADP-linked domain"/>
    <property type="match status" value="1"/>
</dbReference>
<evidence type="ECO:0000313" key="11">
    <source>
        <dbReference type="EMBL" id="MCY0963932.1"/>
    </source>
</evidence>
<keyword evidence="5" id="KW-0479">Metal-binding</keyword>
<comment type="caution">
    <text evidence="11">The sequence shown here is derived from an EMBL/GenBank/DDBJ whole genome shotgun (WGS) entry which is preliminary data.</text>
</comment>
<dbReference type="InterPro" id="IPR050415">
    <property type="entry name" value="MRET"/>
</dbReference>
<evidence type="ECO:0000259" key="9">
    <source>
        <dbReference type="PROSITE" id="PS51085"/>
    </source>
</evidence>
<keyword evidence="4" id="KW-0001">2Fe-2S</keyword>
<evidence type="ECO:0000256" key="6">
    <source>
        <dbReference type="ARBA" id="ARBA00023002"/>
    </source>
</evidence>
<keyword evidence="12" id="KW-1185">Reference proteome</keyword>
<dbReference type="InterPro" id="IPR001041">
    <property type="entry name" value="2Fe-2S_ferredoxin-type"/>
</dbReference>
<keyword evidence="2" id="KW-0285">Flavoprotein</keyword>
<dbReference type="PANTHER" id="PTHR47354">
    <property type="entry name" value="NADH OXIDOREDUCTASE HCR"/>
    <property type="match status" value="1"/>
</dbReference>
<reference evidence="11" key="1">
    <citation type="submission" date="2022-11" db="EMBL/GenBank/DDBJ databases">
        <title>Parathalassolutuus dongxingensis gen. nov., sp. nov., a novel member of family Oceanospirillaceae isolated from a coastal shrimp pond in Guangxi, China.</title>
        <authorList>
            <person name="Chen H."/>
        </authorList>
    </citation>
    <scope>NUCLEOTIDE SEQUENCE</scope>
    <source>
        <strain evidence="11">G-43</strain>
    </source>
</reference>
<dbReference type="AlphaFoldDB" id="A0A9X3EAH1"/>
<dbReference type="EMBL" id="JAPNOA010000007">
    <property type="protein sequence ID" value="MCY0963932.1"/>
    <property type="molecule type" value="Genomic_DNA"/>
</dbReference>
<dbReference type="GO" id="GO:0016491">
    <property type="term" value="F:oxidoreductase activity"/>
    <property type="evidence" value="ECO:0007669"/>
    <property type="project" value="UniProtKB-KW"/>
</dbReference>
<dbReference type="Pfam" id="PF22290">
    <property type="entry name" value="DmmA-like_N"/>
    <property type="match status" value="1"/>
</dbReference>
<dbReference type="Proteomes" id="UP001150830">
    <property type="component" value="Unassembled WGS sequence"/>
</dbReference>
<dbReference type="Gene3D" id="3.10.20.30">
    <property type="match status" value="1"/>
</dbReference>
<sequence>MSKAIAVRVERVRNVAPTIREFSLRALNGELPPFSAGSHVVVTMKGQDASGKARQWKNAYSLLSDPRDPSEYRIAVRLQEQSRGGSVFMHQQVQPGDVLEITPPANLFAPLWRGHKQLLIAGGVGITPFMSYLPELQRRGANFELVYCFRGKQTGAYREQLVAALGDRLQCFDADAGERCDLGALLAAQPRGTHVYVCGPQLLLDGVRQHAALLGYPQSLVHFEEFAAPQPGDVFSVTLNQRDLTIRVEAEQSLLEALEEKGIEVPNLCRGGVCGQCVTRVVEGQVEHRDSFLDAGEREHCMMPCVSRAKGKHLVLDL</sequence>
<dbReference type="SUPFAM" id="SSF54292">
    <property type="entry name" value="2Fe-2S ferredoxin-like"/>
    <property type="match status" value="1"/>
</dbReference>
<evidence type="ECO:0000313" key="12">
    <source>
        <dbReference type="Proteomes" id="UP001150830"/>
    </source>
</evidence>
<dbReference type="Gene3D" id="3.40.50.80">
    <property type="entry name" value="Nucleotide-binding domain of ferredoxin-NADP reductase (FNR) module"/>
    <property type="match status" value="1"/>
</dbReference>
<gene>
    <name evidence="11" type="ORF">OUO13_01890</name>
</gene>
<evidence type="ECO:0000256" key="1">
    <source>
        <dbReference type="ARBA" id="ARBA00001917"/>
    </source>
</evidence>
<organism evidence="11 12">
    <name type="scientific">Parathalassolituus penaei</name>
    <dbReference type="NCBI Taxonomy" id="2997323"/>
    <lineage>
        <taxon>Bacteria</taxon>
        <taxon>Pseudomonadati</taxon>
        <taxon>Pseudomonadota</taxon>
        <taxon>Gammaproteobacteria</taxon>
        <taxon>Oceanospirillales</taxon>
        <taxon>Oceanospirillaceae</taxon>
        <taxon>Parathalassolituus</taxon>
    </lineage>
</organism>
<dbReference type="CDD" id="cd00207">
    <property type="entry name" value="fer2"/>
    <property type="match status" value="1"/>
</dbReference>
<dbReference type="InterPro" id="IPR054582">
    <property type="entry name" value="DmmA-like_N"/>
</dbReference>
<dbReference type="Pfam" id="PF00111">
    <property type="entry name" value="Fer2"/>
    <property type="match status" value="1"/>
</dbReference>
<dbReference type="PRINTS" id="PR00409">
    <property type="entry name" value="PHDIOXRDTASE"/>
</dbReference>
<accession>A0A9X3EAH1</accession>
<dbReference type="Gene3D" id="2.40.30.10">
    <property type="entry name" value="Translation factors"/>
    <property type="match status" value="1"/>
</dbReference>
<evidence type="ECO:0000256" key="7">
    <source>
        <dbReference type="ARBA" id="ARBA00023004"/>
    </source>
</evidence>
<evidence type="ECO:0000256" key="5">
    <source>
        <dbReference type="ARBA" id="ARBA00022723"/>
    </source>
</evidence>
<evidence type="ECO:0000259" key="10">
    <source>
        <dbReference type="PROSITE" id="PS51384"/>
    </source>
</evidence>
<keyword evidence="7" id="KW-0408">Iron</keyword>
<comment type="cofactor">
    <cofactor evidence="1">
        <name>FMN</name>
        <dbReference type="ChEBI" id="CHEBI:58210"/>
    </cofactor>
</comment>
<dbReference type="GO" id="GO:0046872">
    <property type="term" value="F:metal ion binding"/>
    <property type="evidence" value="ECO:0007669"/>
    <property type="project" value="UniProtKB-KW"/>
</dbReference>
<dbReference type="InterPro" id="IPR039261">
    <property type="entry name" value="FNR_nucleotide-bd"/>
</dbReference>
<name>A0A9X3EAH1_9GAMM</name>
<proteinExistence type="predicted"/>
<evidence type="ECO:0000256" key="8">
    <source>
        <dbReference type="ARBA" id="ARBA00023014"/>
    </source>
</evidence>
<dbReference type="InterPro" id="IPR006058">
    <property type="entry name" value="2Fe2S_fd_BS"/>
</dbReference>
<dbReference type="PROSITE" id="PS51085">
    <property type="entry name" value="2FE2S_FER_2"/>
    <property type="match status" value="1"/>
</dbReference>
<dbReference type="PROSITE" id="PS00197">
    <property type="entry name" value="2FE2S_FER_1"/>
    <property type="match status" value="1"/>
</dbReference>
<feature type="domain" description="FAD-binding FR-type" evidence="10">
    <location>
        <begin position="2"/>
        <end position="111"/>
    </location>
</feature>
<feature type="domain" description="2Fe-2S ferredoxin-type" evidence="9">
    <location>
        <begin position="235"/>
        <end position="318"/>
    </location>
</feature>
<dbReference type="CDD" id="cd06185">
    <property type="entry name" value="PDR_like"/>
    <property type="match status" value="1"/>
</dbReference>
<keyword evidence="6" id="KW-0560">Oxidoreductase</keyword>
<dbReference type="SUPFAM" id="SSF63380">
    <property type="entry name" value="Riboflavin synthase domain-like"/>
    <property type="match status" value="1"/>
</dbReference>
<dbReference type="GO" id="GO:0051537">
    <property type="term" value="F:2 iron, 2 sulfur cluster binding"/>
    <property type="evidence" value="ECO:0007669"/>
    <property type="project" value="UniProtKB-KW"/>
</dbReference>